<protein>
    <submittedName>
        <fullName evidence="2">Enoyl-CoA hydratase</fullName>
    </submittedName>
</protein>
<dbReference type="Proteomes" id="UP000193083">
    <property type="component" value="Unassembled WGS sequence"/>
</dbReference>
<dbReference type="InterPro" id="IPR014748">
    <property type="entry name" value="Enoyl-CoA_hydra_C"/>
</dbReference>
<organism evidence="2 3">
    <name type="scientific">Mesorhizobium australicum</name>
    <dbReference type="NCBI Taxonomy" id="536018"/>
    <lineage>
        <taxon>Bacteria</taxon>
        <taxon>Pseudomonadati</taxon>
        <taxon>Pseudomonadota</taxon>
        <taxon>Alphaproteobacteria</taxon>
        <taxon>Hyphomicrobiales</taxon>
        <taxon>Phyllobacteriaceae</taxon>
        <taxon>Mesorhizobium</taxon>
    </lineage>
</organism>
<dbReference type="GO" id="GO:0003824">
    <property type="term" value="F:catalytic activity"/>
    <property type="evidence" value="ECO:0007669"/>
    <property type="project" value="UniProtKB-ARBA"/>
</dbReference>
<accession>A0A1X7PJC9</accession>
<dbReference type="Gene3D" id="3.90.226.10">
    <property type="entry name" value="2-enoyl-CoA Hydratase, Chain A, domain 1"/>
    <property type="match status" value="1"/>
</dbReference>
<dbReference type="InterPro" id="IPR029045">
    <property type="entry name" value="ClpP/crotonase-like_dom_sf"/>
</dbReference>
<evidence type="ECO:0000313" key="2">
    <source>
        <dbReference type="EMBL" id="SMH51704.1"/>
    </source>
</evidence>
<dbReference type="AlphaFoldDB" id="A0A1X7PJC9"/>
<dbReference type="EMBL" id="FXBL01000004">
    <property type="protein sequence ID" value="SMH51704.1"/>
    <property type="molecule type" value="Genomic_DNA"/>
</dbReference>
<name>A0A1X7PJC9_9HYPH</name>
<dbReference type="RefSeq" id="WP_244561813.1">
    <property type="nucleotide sequence ID" value="NZ_FXBL01000004.1"/>
</dbReference>
<dbReference type="SUPFAM" id="SSF52096">
    <property type="entry name" value="ClpP/crotonase"/>
    <property type="match status" value="1"/>
</dbReference>
<gene>
    <name evidence="2" type="ORF">SAMN02982922_4498</name>
</gene>
<dbReference type="Pfam" id="PF00378">
    <property type="entry name" value="ECH_1"/>
    <property type="match status" value="1"/>
</dbReference>
<dbReference type="CDD" id="cd06558">
    <property type="entry name" value="crotonase-like"/>
    <property type="match status" value="1"/>
</dbReference>
<keyword evidence="3" id="KW-1185">Reference proteome</keyword>
<reference evidence="2 3" key="1">
    <citation type="submission" date="2017-04" db="EMBL/GenBank/DDBJ databases">
        <authorList>
            <person name="Afonso C.L."/>
            <person name="Miller P.J."/>
            <person name="Scott M.A."/>
            <person name="Spackman E."/>
            <person name="Goraichik I."/>
            <person name="Dimitrov K.M."/>
            <person name="Suarez D.L."/>
            <person name="Swayne D.E."/>
        </authorList>
    </citation>
    <scope>NUCLEOTIDE SEQUENCE [LARGE SCALE GENOMIC DNA]</scope>
    <source>
        <strain evidence="2 3">B5P</strain>
    </source>
</reference>
<dbReference type="PANTHER" id="PTHR43802:SF1">
    <property type="entry name" value="IP11341P-RELATED"/>
    <property type="match status" value="1"/>
</dbReference>
<dbReference type="PANTHER" id="PTHR43802">
    <property type="entry name" value="ENOYL-COA HYDRATASE"/>
    <property type="match status" value="1"/>
</dbReference>
<proteinExistence type="inferred from homology"/>
<dbReference type="Gene3D" id="1.10.12.10">
    <property type="entry name" value="Lyase 2-enoyl-coa Hydratase, Chain A, domain 2"/>
    <property type="match status" value="1"/>
</dbReference>
<evidence type="ECO:0000256" key="1">
    <source>
        <dbReference type="ARBA" id="ARBA00005254"/>
    </source>
</evidence>
<sequence>MSDVPYFDTLLLSRRERVLTLALNRPAVLNAFNATMHVEIIEALRFADRDEASDVILLTGVGRAFSAGGDLSRMEECITNPAEFDRDASDAKRLVFALLDIEKPVVAKVGGHAVGLGATIALLCDVIFAADSARIGDPHVAVGLVAGDGGCVIWPQLIGFSRAKEYLLTGDLIPAAEAAEMGLINHCVPLAELDGRVDQFCDRLAAGSAQAIRGTKATVNLELKRIAHGIMDAGIAYESMSVRSEDHKRAVAAMKANLNRRSEPSGRA</sequence>
<comment type="similarity">
    <text evidence="1">Belongs to the enoyl-CoA hydratase/isomerase family.</text>
</comment>
<dbReference type="InterPro" id="IPR001753">
    <property type="entry name" value="Enoyl-CoA_hydra/iso"/>
</dbReference>
<evidence type="ECO:0000313" key="3">
    <source>
        <dbReference type="Proteomes" id="UP000193083"/>
    </source>
</evidence>